<dbReference type="EMBL" id="JACEIB010000003">
    <property type="protein sequence ID" value="MBA2933706.1"/>
    <property type="molecule type" value="Genomic_DNA"/>
</dbReference>
<dbReference type="SUPFAM" id="SSF48008">
    <property type="entry name" value="GntR ligand-binding domain-like"/>
    <property type="match status" value="1"/>
</dbReference>
<dbReference type="AlphaFoldDB" id="A0A838L6B4"/>
<evidence type="ECO:0000259" key="4">
    <source>
        <dbReference type="PROSITE" id="PS50949"/>
    </source>
</evidence>
<dbReference type="PANTHER" id="PTHR43537">
    <property type="entry name" value="TRANSCRIPTIONAL REGULATOR, GNTR FAMILY"/>
    <property type="match status" value="1"/>
</dbReference>
<evidence type="ECO:0000256" key="1">
    <source>
        <dbReference type="ARBA" id="ARBA00023015"/>
    </source>
</evidence>
<accession>A0A838L6B4</accession>
<name>A0A838L6B4_9SPHN</name>
<dbReference type="InterPro" id="IPR000524">
    <property type="entry name" value="Tscrpt_reg_HTH_GntR"/>
</dbReference>
<protein>
    <submittedName>
        <fullName evidence="5">GntR family transcriptional regulator</fullName>
    </submittedName>
</protein>
<dbReference type="PANTHER" id="PTHR43537:SF20">
    <property type="entry name" value="HTH-TYPE TRANSCRIPTIONAL REPRESSOR GLAR"/>
    <property type="match status" value="1"/>
</dbReference>
<feature type="domain" description="HTH gntR-type" evidence="4">
    <location>
        <begin position="4"/>
        <end position="71"/>
    </location>
</feature>
<dbReference type="Proteomes" id="UP000570166">
    <property type="component" value="Unassembled WGS sequence"/>
</dbReference>
<keyword evidence="2" id="KW-0238">DNA-binding</keyword>
<dbReference type="SMART" id="SM00895">
    <property type="entry name" value="FCD"/>
    <property type="match status" value="1"/>
</dbReference>
<evidence type="ECO:0000256" key="2">
    <source>
        <dbReference type="ARBA" id="ARBA00023125"/>
    </source>
</evidence>
<dbReference type="Pfam" id="PF07729">
    <property type="entry name" value="FCD"/>
    <property type="match status" value="1"/>
</dbReference>
<dbReference type="SUPFAM" id="SSF46785">
    <property type="entry name" value="Winged helix' DNA-binding domain"/>
    <property type="match status" value="1"/>
</dbReference>
<dbReference type="InterPro" id="IPR036388">
    <property type="entry name" value="WH-like_DNA-bd_sf"/>
</dbReference>
<reference evidence="5 6" key="1">
    <citation type="submission" date="2020-07" db="EMBL/GenBank/DDBJ databases">
        <authorList>
            <person name="Sun Q."/>
        </authorList>
    </citation>
    <scope>NUCLEOTIDE SEQUENCE [LARGE SCALE GENOMIC DNA]</scope>
    <source>
        <strain evidence="5 6">CGMCC 1.13654</strain>
    </source>
</reference>
<evidence type="ECO:0000256" key="3">
    <source>
        <dbReference type="ARBA" id="ARBA00023163"/>
    </source>
</evidence>
<comment type="caution">
    <text evidence="5">The sequence shown here is derived from an EMBL/GenBank/DDBJ whole genome shotgun (WGS) entry which is preliminary data.</text>
</comment>
<dbReference type="SMART" id="SM00345">
    <property type="entry name" value="HTH_GNTR"/>
    <property type="match status" value="1"/>
</dbReference>
<dbReference type="Pfam" id="PF00392">
    <property type="entry name" value="GntR"/>
    <property type="match status" value="1"/>
</dbReference>
<evidence type="ECO:0000313" key="5">
    <source>
        <dbReference type="EMBL" id="MBA2933706.1"/>
    </source>
</evidence>
<keyword evidence="3" id="KW-0804">Transcription</keyword>
<dbReference type="InterPro" id="IPR011711">
    <property type="entry name" value="GntR_C"/>
</dbReference>
<dbReference type="Gene3D" id="1.10.10.10">
    <property type="entry name" value="Winged helix-like DNA-binding domain superfamily/Winged helix DNA-binding domain"/>
    <property type="match status" value="1"/>
</dbReference>
<dbReference type="InterPro" id="IPR036390">
    <property type="entry name" value="WH_DNA-bd_sf"/>
</dbReference>
<keyword evidence="6" id="KW-1185">Reference proteome</keyword>
<sequence>MNEMSITRRAYQTLRAQIIGCELKPGARLNISSLQATLELSQASVREALSRLTAEGLVESDQHRGFRVSPVSATGFRELIEACMTVELPCIRSSIANGDPEWERRITAAYHRCVLTLEQLSTGAVGIDAYSNERKGFYDALLSACENKWLLWSWELLYAQNMRYRHMYLALARWDLEHLSMHREVLDAVLRRDIAKVEAMAIANYAESVAYIEQAMLHHLEETSVGPQTLASA</sequence>
<dbReference type="GO" id="GO:0003677">
    <property type="term" value="F:DNA binding"/>
    <property type="evidence" value="ECO:0007669"/>
    <property type="project" value="UniProtKB-KW"/>
</dbReference>
<organism evidence="5 6">
    <name type="scientific">Sphingomonas chungangi</name>
    <dbReference type="NCBI Taxonomy" id="2683589"/>
    <lineage>
        <taxon>Bacteria</taxon>
        <taxon>Pseudomonadati</taxon>
        <taxon>Pseudomonadota</taxon>
        <taxon>Alphaproteobacteria</taxon>
        <taxon>Sphingomonadales</taxon>
        <taxon>Sphingomonadaceae</taxon>
        <taxon>Sphingomonas</taxon>
    </lineage>
</organism>
<dbReference type="GO" id="GO:0003700">
    <property type="term" value="F:DNA-binding transcription factor activity"/>
    <property type="evidence" value="ECO:0007669"/>
    <property type="project" value="InterPro"/>
</dbReference>
<dbReference type="Gene3D" id="1.20.120.530">
    <property type="entry name" value="GntR ligand-binding domain-like"/>
    <property type="match status" value="1"/>
</dbReference>
<gene>
    <name evidence="5" type="ORF">HZF05_06295</name>
</gene>
<proteinExistence type="predicted"/>
<evidence type="ECO:0000313" key="6">
    <source>
        <dbReference type="Proteomes" id="UP000570166"/>
    </source>
</evidence>
<dbReference type="InterPro" id="IPR008920">
    <property type="entry name" value="TF_FadR/GntR_C"/>
</dbReference>
<dbReference type="PROSITE" id="PS50949">
    <property type="entry name" value="HTH_GNTR"/>
    <property type="match status" value="1"/>
</dbReference>
<dbReference type="CDD" id="cd07377">
    <property type="entry name" value="WHTH_GntR"/>
    <property type="match status" value="1"/>
</dbReference>
<keyword evidence="1" id="KW-0805">Transcription regulation</keyword>